<dbReference type="EMBL" id="CM042049">
    <property type="protein sequence ID" value="KAI3747963.1"/>
    <property type="molecule type" value="Genomic_DNA"/>
</dbReference>
<name>A0ACB9DNQ7_ARCLA</name>
<protein>
    <submittedName>
        <fullName evidence="1">Uncharacterized protein</fullName>
    </submittedName>
</protein>
<keyword evidence="2" id="KW-1185">Reference proteome</keyword>
<gene>
    <name evidence="1" type="ORF">L6452_10728</name>
</gene>
<evidence type="ECO:0000313" key="1">
    <source>
        <dbReference type="EMBL" id="KAI3747963.1"/>
    </source>
</evidence>
<reference evidence="1 2" key="2">
    <citation type="journal article" date="2022" name="Mol. Ecol. Resour.">
        <title>The genomes of chicory, endive, great burdock and yacon provide insights into Asteraceae paleo-polyploidization history and plant inulin production.</title>
        <authorList>
            <person name="Fan W."/>
            <person name="Wang S."/>
            <person name="Wang H."/>
            <person name="Wang A."/>
            <person name="Jiang F."/>
            <person name="Liu H."/>
            <person name="Zhao H."/>
            <person name="Xu D."/>
            <person name="Zhang Y."/>
        </authorList>
    </citation>
    <scope>NUCLEOTIDE SEQUENCE [LARGE SCALE GENOMIC DNA]</scope>
    <source>
        <strain evidence="2">cv. Niubang</strain>
    </source>
</reference>
<accession>A0ACB9DNQ7</accession>
<comment type="caution">
    <text evidence="1">The sequence shown here is derived from an EMBL/GenBank/DDBJ whole genome shotgun (WGS) entry which is preliminary data.</text>
</comment>
<proteinExistence type="predicted"/>
<dbReference type="Proteomes" id="UP001055879">
    <property type="component" value="Linkage Group LG03"/>
</dbReference>
<sequence>MGFNLTYFGSYKVLLENNIHVVIDLLFIWPRSFFANNVENPNHTRKPTPTNPPTRDRTTVAVAFLTEVSNSYICASSDQISS</sequence>
<reference evidence="2" key="1">
    <citation type="journal article" date="2022" name="Mol. Ecol. Resour.">
        <title>The genomes of chicory, endive, great burdock and yacon provide insights into Asteraceae palaeo-polyploidization history and plant inulin production.</title>
        <authorList>
            <person name="Fan W."/>
            <person name="Wang S."/>
            <person name="Wang H."/>
            <person name="Wang A."/>
            <person name="Jiang F."/>
            <person name="Liu H."/>
            <person name="Zhao H."/>
            <person name="Xu D."/>
            <person name="Zhang Y."/>
        </authorList>
    </citation>
    <scope>NUCLEOTIDE SEQUENCE [LARGE SCALE GENOMIC DNA]</scope>
    <source>
        <strain evidence="2">cv. Niubang</strain>
    </source>
</reference>
<organism evidence="1 2">
    <name type="scientific">Arctium lappa</name>
    <name type="common">Greater burdock</name>
    <name type="synonym">Lappa major</name>
    <dbReference type="NCBI Taxonomy" id="4217"/>
    <lineage>
        <taxon>Eukaryota</taxon>
        <taxon>Viridiplantae</taxon>
        <taxon>Streptophyta</taxon>
        <taxon>Embryophyta</taxon>
        <taxon>Tracheophyta</taxon>
        <taxon>Spermatophyta</taxon>
        <taxon>Magnoliopsida</taxon>
        <taxon>eudicotyledons</taxon>
        <taxon>Gunneridae</taxon>
        <taxon>Pentapetalae</taxon>
        <taxon>asterids</taxon>
        <taxon>campanulids</taxon>
        <taxon>Asterales</taxon>
        <taxon>Asteraceae</taxon>
        <taxon>Carduoideae</taxon>
        <taxon>Cardueae</taxon>
        <taxon>Arctiinae</taxon>
        <taxon>Arctium</taxon>
    </lineage>
</organism>
<evidence type="ECO:0000313" key="2">
    <source>
        <dbReference type="Proteomes" id="UP001055879"/>
    </source>
</evidence>